<evidence type="ECO:0000313" key="2">
    <source>
        <dbReference type="EMBL" id="MPC93887.1"/>
    </source>
</evidence>
<evidence type="ECO:0000256" key="1">
    <source>
        <dbReference type="SAM" id="MobiDB-lite"/>
    </source>
</evidence>
<reference evidence="2 3" key="1">
    <citation type="submission" date="2019-05" db="EMBL/GenBank/DDBJ databases">
        <title>Another draft genome of Portunus trituberculatus and its Hox gene families provides insights of decapod evolution.</title>
        <authorList>
            <person name="Jeong J.-H."/>
            <person name="Song I."/>
            <person name="Kim S."/>
            <person name="Choi T."/>
            <person name="Kim D."/>
            <person name="Ryu S."/>
            <person name="Kim W."/>
        </authorList>
    </citation>
    <scope>NUCLEOTIDE SEQUENCE [LARGE SCALE GENOMIC DNA]</scope>
    <source>
        <tissue evidence="2">Muscle</tissue>
    </source>
</reference>
<keyword evidence="3" id="KW-1185">Reference proteome</keyword>
<organism evidence="2 3">
    <name type="scientific">Portunus trituberculatus</name>
    <name type="common">Swimming crab</name>
    <name type="synonym">Neptunus trituberculatus</name>
    <dbReference type="NCBI Taxonomy" id="210409"/>
    <lineage>
        <taxon>Eukaryota</taxon>
        <taxon>Metazoa</taxon>
        <taxon>Ecdysozoa</taxon>
        <taxon>Arthropoda</taxon>
        <taxon>Crustacea</taxon>
        <taxon>Multicrustacea</taxon>
        <taxon>Malacostraca</taxon>
        <taxon>Eumalacostraca</taxon>
        <taxon>Eucarida</taxon>
        <taxon>Decapoda</taxon>
        <taxon>Pleocyemata</taxon>
        <taxon>Brachyura</taxon>
        <taxon>Eubrachyura</taxon>
        <taxon>Portunoidea</taxon>
        <taxon>Portunidae</taxon>
        <taxon>Portuninae</taxon>
        <taxon>Portunus</taxon>
    </lineage>
</organism>
<dbReference type="Proteomes" id="UP000324222">
    <property type="component" value="Unassembled WGS sequence"/>
</dbReference>
<protein>
    <submittedName>
        <fullName evidence="2">Uncharacterized protein</fullName>
    </submittedName>
</protein>
<dbReference type="EMBL" id="VSRR010096470">
    <property type="protein sequence ID" value="MPC93887.1"/>
    <property type="molecule type" value="Genomic_DNA"/>
</dbReference>
<feature type="compositionally biased region" description="Polar residues" evidence="1">
    <location>
        <begin position="74"/>
        <end position="96"/>
    </location>
</feature>
<accession>A0A5B7JL51</accession>
<evidence type="ECO:0000313" key="3">
    <source>
        <dbReference type="Proteomes" id="UP000324222"/>
    </source>
</evidence>
<gene>
    <name evidence="2" type="ORF">E2C01_089032</name>
</gene>
<feature type="region of interest" description="Disordered" evidence="1">
    <location>
        <begin position="73"/>
        <end position="96"/>
    </location>
</feature>
<name>A0A5B7JL51_PORTR</name>
<dbReference type="AlphaFoldDB" id="A0A5B7JL51"/>
<comment type="caution">
    <text evidence="2">The sequence shown here is derived from an EMBL/GenBank/DDBJ whole genome shotgun (WGS) entry which is preliminary data.</text>
</comment>
<proteinExistence type="predicted"/>
<sequence>MMFSRREVVFYGLKIIFKTDLPAYRHSLDTEGVLPQPIDIPGVLSTSPRVLLNASGVVAAPCGYDCHPPRNKSAETPTHFNNAGVPQQQQQNSDTEQLCNRTCRLNRLSKKGLIRHNMYISRVQVRQGCKA</sequence>
<dbReference type="OrthoDB" id="2019940at2759"/>